<sequence>MGYQNVLVTVAVAADSHRLVEKAVSIVRPSNGKITLLSTIANPEMYNNFAGPMLGDLRALMEEETLLFYGGTAAAADYPITDTLIVHGELSDSLSYARQRQPFDLVICGNHCDSMMNKISCSAARFINTSHIDVLIVPL</sequence>
<name>A0A2X4UV71_SERPL</name>
<dbReference type="PIRSF" id="PIRSF006276">
    <property type="entry name" value="UspA"/>
    <property type="match status" value="1"/>
</dbReference>
<dbReference type="Proteomes" id="UP000248897">
    <property type="component" value="Chromosome 1"/>
</dbReference>
<gene>
    <name evidence="4" type="primary">uspA_3</name>
    <name evidence="4" type="ORF">NCTC12961_03700</name>
</gene>
<comment type="similarity">
    <text evidence="1 2">Belongs to the universal stress protein A family.</text>
</comment>
<dbReference type="InterPro" id="IPR006015">
    <property type="entry name" value="Universal_stress_UspA"/>
</dbReference>
<dbReference type="AlphaFoldDB" id="A0A2X4UV71"/>
<comment type="subcellular location">
    <subcellularLocation>
        <location evidence="2">Cytoplasm</location>
    </subcellularLocation>
</comment>
<feature type="domain" description="UspA" evidence="3">
    <location>
        <begin position="3"/>
        <end position="138"/>
    </location>
</feature>
<evidence type="ECO:0000256" key="1">
    <source>
        <dbReference type="ARBA" id="ARBA00008791"/>
    </source>
</evidence>
<organism evidence="4 5">
    <name type="scientific">Serratia plymuthica</name>
    <dbReference type="NCBI Taxonomy" id="82996"/>
    <lineage>
        <taxon>Bacteria</taxon>
        <taxon>Pseudomonadati</taxon>
        <taxon>Pseudomonadota</taxon>
        <taxon>Gammaproteobacteria</taxon>
        <taxon>Enterobacterales</taxon>
        <taxon>Yersiniaceae</taxon>
        <taxon>Serratia</taxon>
    </lineage>
</organism>
<dbReference type="NCBIfam" id="NF007512">
    <property type="entry name" value="PRK10116.1"/>
    <property type="match status" value="1"/>
</dbReference>
<evidence type="ECO:0000259" key="3">
    <source>
        <dbReference type="Pfam" id="PF00582"/>
    </source>
</evidence>
<dbReference type="EMBL" id="LS483469">
    <property type="protein sequence ID" value="SQI42701.1"/>
    <property type="molecule type" value="Genomic_DNA"/>
</dbReference>
<dbReference type="InterPro" id="IPR014729">
    <property type="entry name" value="Rossmann-like_a/b/a_fold"/>
</dbReference>
<accession>A0A2X4UV71</accession>
<dbReference type="SUPFAM" id="SSF52402">
    <property type="entry name" value="Adenine nucleotide alpha hydrolases-like"/>
    <property type="match status" value="1"/>
</dbReference>
<protein>
    <recommendedName>
        <fullName evidence="2">Universal stress protein</fullName>
    </recommendedName>
</protein>
<reference evidence="4 5" key="1">
    <citation type="submission" date="2018-06" db="EMBL/GenBank/DDBJ databases">
        <authorList>
            <consortium name="Pathogen Informatics"/>
            <person name="Doyle S."/>
        </authorList>
    </citation>
    <scope>NUCLEOTIDE SEQUENCE [LARGE SCALE GENOMIC DNA]</scope>
    <source>
        <strain evidence="4 5">NCTC12961</strain>
    </source>
</reference>
<dbReference type="Pfam" id="PF00582">
    <property type="entry name" value="Usp"/>
    <property type="match status" value="1"/>
</dbReference>
<evidence type="ECO:0000313" key="5">
    <source>
        <dbReference type="Proteomes" id="UP000248897"/>
    </source>
</evidence>
<dbReference type="Gene3D" id="3.40.50.620">
    <property type="entry name" value="HUPs"/>
    <property type="match status" value="1"/>
</dbReference>
<keyword evidence="2" id="KW-0963">Cytoplasm</keyword>
<proteinExistence type="inferred from homology"/>
<dbReference type="STRING" id="82996.ADP72_21180"/>
<dbReference type="GO" id="GO:0005737">
    <property type="term" value="C:cytoplasm"/>
    <property type="evidence" value="ECO:0007669"/>
    <property type="project" value="UniProtKB-SubCell"/>
</dbReference>
<evidence type="ECO:0000256" key="2">
    <source>
        <dbReference type="PIRNR" id="PIRNR006276"/>
    </source>
</evidence>
<evidence type="ECO:0000313" key="4">
    <source>
        <dbReference type="EMBL" id="SQI42701.1"/>
    </source>
</evidence>
<dbReference type="InterPro" id="IPR006016">
    <property type="entry name" value="UspA"/>
</dbReference>